<evidence type="ECO:0000256" key="1">
    <source>
        <dbReference type="SAM" id="SignalP"/>
    </source>
</evidence>
<dbReference type="PROSITE" id="PS51257">
    <property type="entry name" value="PROKAR_LIPOPROTEIN"/>
    <property type="match status" value="1"/>
</dbReference>
<dbReference type="KEGG" id="psl:Psta_4196"/>
<name>D2R3Z5_PIRSD</name>
<feature type="chain" id="PRO_5003035432" evidence="1">
    <location>
        <begin position="27"/>
        <end position="381"/>
    </location>
</feature>
<keyword evidence="3" id="KW-1185">Reference proteome</keyword>
<accession>D2R3Z5</accession>
<dbReference type="AlphaFoldDB" id="D2R3Z5"/>
<feature type="signal peptide" evidence="1">
    <location>
        <begin position="1"/>
        <end position="26"/>
    </location>
</feature>
<dbReference type="HOGENOM" id="CLU_751953_0_0_0"/>
<evidence type="ECO:0000313" key="3">
    <source>
        <dbReference type="Proteomes" id="UP000001887"/>
    </source>
</evidence>
<protein>
    <submittedName>
        <fullName evidence="2">Uncharacterized protein</fullName>
    </submittedName>
</protein>
<gene>
    <name evidence="2" type="ordered locus">Psta_4196</name>
</gene>
<sequence length="381" mass="40126" precursor="true">MPVCNSRWGNLRPISFLVGALLLALAAGCGEQPKIEQYTVARTVAAPAVAAVGEQVGDSRMLGGIVIAGEQGWFLKLQGPDAAVSKLSKPFREFVASIKIPAAGGNITWTTPEGWKEEGPTGLRFATLIAPSAEGAAPIELSISKLPYQADSENEYLLANFNRWRGQLSLPPITEADLPTSSERIKLESGEAVIVDIVGAASASNAMTGPFAGGPRMSGSPPFAGPGAAVPPVGPVAGTGGNSDGDITYKVPEGWTEQPITSSLRKASLSVGIGDKQAEITVIPLGGQAGDWLSNVNRWRGQVQLNATTEEELAKVAKTIEVDGVKGNYVELVGEESGKTILGVMVVKDDVSWFVKFTGPSSLAADEREHFEQFTRSIKWK</sequence>
<dbReference type="OrthoDB" id="288562at2"/>
<keyword evidence="1" id="KW-0732">Signal</keyword>
<dbReference type="EMBL" id="CP001848">
    <property type="protein sequence ID" value="ADB18844.1"/>
    <property type="molecule type" value="Genomic_DNA"/>
</dbReference>
<proteinExistence type="predicted"/>
<organism evidence="2 3">
    <name type="scientific">Pirellula staleyi (strain ATCC 27377 / DSM 6068 / ICPB 4128)</name>
    <name type="common">Pirella staleyi</name>
    <dbReference type="NCBI Taxonomy" id="530564"/>
    <lineage>
        <taxon>Bacteria</taxon>
        <taxon>Pseudomonadati</taxon>
        <taxon>Planctomycetota</taxon>
        <taxon>Planctomycetia</taxon>
        <taxon>Pirellulales</taxon>
        <taxon>Pirellulaceae</taxon>
        <taxon>Pirellula</taxon>
    </lineage>
</organism>
<dbReference type="Proteomes" id="UP000001887">
    <property type="component" value="Chromosome"/>
</dbReference>
<evidence type="ECO:0000313" key="2">
    <source>
        <dbReference type="EMBL" id="ADB18844.1"/>
    </source>
</evidence>
<dbReference type="eggNOG" id="ENOG503238B">
    <property type="taxonomic scope" value="Bacteria"/>
</dbReference>
<reference evidence="2 3" key="1">
    <citation type="journal article" date="2009" name="Stand. Genomic Sci.">
        <title>Complete genome sequence of Pirellula staleyi type strain (ATCC 27377).</title>
        <authorList>
            <person name="Clum A."/>
            <person name="Tindall B.J."/>
            <person name="Sikorski J."/>
            <person name="Ivanova N."/>
            <person name="Mavrommatis K."/>
            <person name="Lucas S."/>
            <person name="Glavina del Rio T."/>
            <person name="Nolan M."/>
            <person name="Chen F."/>
            <person name="Tice H."/>
            <person name="Pitluck S."/>
            <person name="Cheng J.F."/>
            <person name="Chertkov O."/>
            <person name="Brettin T."/>
            <person name="Han C."/>
            <person name="Detter J.C."/>
            <person name="Kuske C."/>
            <person name="Bruce D."/>
            <person name="Goodwin L."/>
            <person name="Ovchinikova G."/>
            <person name="Pati A."/>
            <person name="Mikhailova N."/>
            <person name="Chen A."/>
            <person name="Palaniappan K."/>
            <person name="Land M."/>
            <person name="Hauser L."/>
            <person name="Chang Y.J."/>
            <person name="Jeffries C.D."/>
            <person name="Chain P."/>
            <person name="Rohde M."/>
            <person name="Goker M."/>
            <person name="Bristow J."/>
            <person name="Eisen J.A."/>
            <person name="Markowitz V."/>
            <person name="Hugenholtz P."/>
            <person name="Kyrpides N.C."/>
            <person name="Klenk H.P."/>
            <person name="Lapidus A."/>
        </authorList>
    </citation>
    <scope>NUCLEOTIDE SEQUENCE [LARGE SCALE GENOMIC DNA]</scope>
    <source>
        <strain evidence="3">ATCC 27377 / DSM 6068 / ICPB 4128</strain>
    </source>
</reference>